<organism evidence="1 2">
    <name type="scientific">[Phormidium ambiguum] IAM M-71</name>
    <dbReference type="NCBI Taxonomy" id="454136"/>
    <lineage>
        <taxon>Bacteria</taxon>
        <taxon>Bacillati</taxon>
        <taxon>Cyanobacteriota</taxon>
        <taxon>Cyanophyceae</taxon>
        <taxon>Oscillatoriophycideae</taxon>
        <taxon>Aerosakkonematales</taxon>
        <taxon>Aerosakkonemataceae</taxon>
        <taxon>Floridanema</taxon>
    </lineage>
</organism>
<dbReference type="OrthoDB" id="485097at2"/>
<protein>
    <submittedName>
        <fullName evidence="1">Uncharacterized protein</fullName>
    </submittedName>
</protein>
<evidence type="ECO:0000313" key="1">
    <source>
        <dbReference type="EMBL" id="OKH40483.1"/>
    </source>
</evidence>
<name>A0A1U7ISU0_9CYAN</name>
<dbReference type="STRING" id="454136.NIES2119_02380"/>
<dbReference type="RefSeq" id="WP_073591864.1">
    <property type="nucleotide sequence ID" value="NZ_MRCE01000002.1"/>
</dbReference>
<sequence length="156" mass="17812">MASEQQVKQYIAYWFQLGKRVLIRNGREPLLPQRVIQGDRYSDEFEECWQRIIAPESGDCNLEGTQETIAELLTPAWDLNPCARCSMPIPVRNLGLPPNNCPCSDLPTWPNLETPLPRSPVDTQVHLNDLISRLLRKEKSLDQEESASANIKEKVE</sequence>
<dbReference type="AlphaFoldDB" id="A0A1U7ISU0"/>
<evidence type="ECO:0000313" key="2">
    <source>
        <dbReference type="Proteomes" id="UP000185860"/>
    </source>
</evidence>
<comment type="caution">
    <text evidence="1">The sequence shown here is derived from an EMBL/GenBank/DDBJ whole genome shotgun (WGS) entry which is preliminary data.</text>
</comment>
<proteinExistence type="predicted"/>
<dbReference type="EMBL" id="MRCE01000002">
    <property type="protein sequence ID" value="OKH40483.1"/>
    <property type="molecule type" value="Genomic_DNA"/>
</dbReference>
<accession>A0A1U7ISU0</accession>
<gene>
    <name evidence="1" type="ORF">NIES2119_02380</name>
</gene>
<reference evidence="1 2" key="1">
    <citation type="submission" date="2016-11" db="EMBL/GenBank/DDBJ databases">
        <title>Draft Genome Sequences of Nine Cyanobacterial Strains from Diverse Habitats.</title>
        <authorList>
            <person name="Zhu T."/>
            <person name="Hou S."/>
            <person name="Lu X."/>
            <person name="Hess W.R."/>
        </authorList>
    </citation>
    <scope>NUCLEOTIDE SEQUENCE [LARGE SCALE GENOMIC DNA]</scope>
    <source>
        <strain evidence="1 2">IAM M-71</strain>
    </source>
</reference>
<dbReference type="Proteomes" id="UP000185860">
    <property type="component" value="Unassembled WGS sequence"/>
</dbReference>